<name>A0A0B5IY53_9VIRU</name>
<evidence type="ECO:0000256" key="1">
    <source>
        <dbReference type="SAM" id="MobiDB-lite"/>
    </source>
</evidence>
<evidence type="ECO:0000313" key="3">
    <source>
        <dbReference type="Proteomes" id="UP000202511"/>
    </source>
</evidence>
<protein>
    <submittedName>
        <fullName evidence="2">Uncharacterized protein</fullName>
    </submittedName>
</protein>
<dbReference type="KEGG" id="vg:23462665"/>
<reference evidence="2 3" key="1">
    <citation type="journal article" date="2015" name="Parasitol. Res.">
        <title>Viruses in close associations with free-living amoebae.</title>
        <authorList>
            <person name="Scheid P."/>
        </authorList>
    </citation>
    <scope>NUCLEOTIDE SEQUENCE [LARGE SCALE GENOMIC DNA]</scope>
    <source>
        <strain evidence="2">KlaHel</strain>
    </source>
</reference>
<dbReference type="Proteomes" id="UP000202511">
    <property type="component" value="Segment"/>
</dbReference>
<feature type="region of interest" description="Disordered" evidence="1">
    <location>
        <begin position="96"/>
        <end position="121"/>
    </location>
</feature>
<dbReference type="GeneID" id="23462665"/>
<organism evidence="2 3">
    <name type="scientific">Pandoravirus inopinatum</name>
    <dbReference type="NCBI Taxonomy" id="1605721"/>
    <lineage>
        <taxon>Viruses</taxon>
        <taxon>Pandoravirus</taxon>
    </lineage>
</organism>
<proteinExistence type="predicted"/>
<sequence>MHQRGQDTRGLVFFKTRATKRASAPYTTMHTVAHLHLDKTTAWATRPCCGYGRFSLPLESLPDVLTAPTDFLLDLEAIVFCGGTVQQRIERTRRAPLPSHYEIGMGAPVDDDDDDEKRREH</sequence>
<accession>A0A0B5IY53</accession>
<dbReference type="RefSeq" id="YP_009119983.1">
    <property type="nucleotide sequence ID" value="NC_026440.1"/>
</dbReference>
<dbReference type="EMBL" id="KP136319">
    <property type="protein sequence ID" value="AJF97748.1"/>
    <property type="molecule type" value="Genomic_DNA"/>
</dbReference>
<evidence type="ECO:0000313" key="2">
    <source>
        <dbReference type="EMBL" id="AJF97748.1"/>
    </source>
</evidence>